<sequence>MCRVCNGWFEDNPRQSYEAGWKVRRPQLPGEVLVTYADGREYQLTPDGVRAMAVTR</sequence>
<gene>
    <name evidence="1" type="ORF">SGLAU_33290</name>
</gene>
<accession>A0A089ZA22</accession>
<name>A0A089ZA22_STRGA</name>
<dbReference type="AlphaFoldDB" id="A0A089ZA22"/>
<keyword evidence="1" id="KW-0614">Plasmid</keyword>
<geneLocation type="plasmid" evidence="1 2">
    <name>pSglau1</name>
</geneLocation>
<keyword evidence="2" id="KW-1185">Reference proteome</keyword>
<dbReference type="HOGENOM" id="CLU_3012324_0_0_11"/>
<reference evidence="2" key="1">
    <citation type="journal article" date="2015" name="J. Biotechnol.">
        <title>Complete genome sequence of the actinobacterium Streptomyces glaucescens GLA.O (DSM 40922) consisting of a linear chromosome and one linear plasmid.</title>
        <authorList>
            <person name="Ortseifen V."/>
            <person name="Winkler A."/>
            <person name="Albersmeier A."/>
            <person name="Wendler S."/>
            <person name="Puhler A."/>
            <person name="Kalinowski J."/>
            <person name="Ruckert C."/>
        </authorList>
    </citation>
    <scope>NUCLEOTIDE SEQUENCE [LARGE SCALE GENOMIC DNA]</scope>
    <source>
        <strain evidence="2">DSM 40922 / GLA O</strain>
        <plasmid evidence="2">pSglau1</plasmid>
    </source>
</reference>
<dbReference type="KEGG" id="sgu:SGLAU_33290"/>
<dbReference type="OrthoDB" id="5124189at2"/>
<dbReference type="RefSeq" id="WP_159072857.1">
    <property type="nucleotide sequence ID" value="NZ_CP009439.1"/>
</dbReference>
<evidence type="ECO:0008006" key="3">
    <source>
        <dbReference type="Google" id="ProtNLM"/>
    </source>
</evidence>
<dbReference type="EMBL" id="CP009439">
    <property type="protein sequence ID" value="AIS02586.1"/>
    <property type="molecule type" value="Genomic_DNA"/>
</dbReference>
<proteinExistence type="predicted"/>
<organism evidence="1 2">
    <name type="scientific">Streptomyces glaucescens</name>
    <dbReference type="NCBI Taxonomy" id="1907"/>
    <lineage>
        <taxon>Bacteria</taxon>
        <taxon>Bacillati</taxon>
        <taxon>Actinomycetota</taxon>
        <taxon>Actinomycetes</taxon>
        <taxon>Kitasatosporales</taxon>
        <taxon>Streptomycetaceae</taxon>
        <taxon>Streptomyces</taxon>
    </lineage>
</organism>
<dbReference type="Proteomes" id="UP000029482">
    <property type="component" value="Plasmid pSglau1"/>
</dbReference>
<evidence type="ECO:0000313" key="1">
    <source>
        <dbReference type="EMBL" id="AIS02586.1"/>
    </source>
</evidence>
<protein>
    <recommendedName>
        <fullName evidence="3">HNH endonuclease</fullName>
    </recommendedName>
</protein>
<evidence type="ECO:0000313" key="2">
    <source>
        <dbReference type="Proteomes" id="UP000029482"/>
    </source>
</evidence>
<dbReference type="eggNOG" id="ENOG5031TSU">
    <property type="taxonomic scope" value="Bacteria"/>
</dbReference>